<evidence type="ECO:0000256" key="2">
    <source>
        <dbReference type="SAM" id="Phobius"/>
    </source>
</evidence>
<dbReference type="PANTHER" id="PTHR30373:SF2">
    <property type="entry name" value="UPF0603 PROTEIN YGCG"/>
    <property type="match status" value="1"/>
</dbReference>
<keyword evidence="3" id="KW-0732">Signal</keyword>
<dbReference type="EMBL" id="MATO01000005">
    <property type="protein sequence ID" value="OCS93750.1"/>
    <property type="molecule type" value="Genomic_DNA"/>
</dbReference>
<organism evidence="5 6">
    <name type="scientific">Caryophanon latum</name>
    <dbReference type="NCBI Taxonomy" id="33977"/>
    <lineage>
        <taxon>Bacteria</taxon>
        <taxon>Bacillati</taxon>
        <taxon>Bacillota</taxon>
        <taxon>Bacilli</taxon>
        <taxon>Bacillales</taxon>
        <taxon>Caryophanaceae</taxon>
        <taxon>Caryophanon</taxon>
    </lineage>
</organism>
<dbReference type="AlphaFoldDB" id="A0A1C0Z377"/>
<evidence type="ECO:0000313" key="6">
    <source>
        <dbReference type="Proteomes" id="UP000093482"/>
    </source>
</evidence>
<name>A0A1C0Z377_9BACL</name>
<keyword evidence="6" id="KW-1185">Reference proteome</keyword>
<reference evidence="5 6" key="1">
    <citation type="submission" date="2016-07" db="EMBL/GenBank/DDBJ databases">
        <title>Caryophanon latum genome sequencing.</title>
        <authorList>
            <person name="Verma A."/>
            <person name="Pal Y."/>
            <person name="Krishnamurthi S."/>
        </authorList>
    </citation>
    <scope>NUCLEOTIDE SEQUENCE [LARGE SCALE GENOMIC DNA]</scope>
    <source>
        <strain evidence="5 6">DSM 14151</strain>
    </source>
</reference>
<dbReference type="Proteomes" id="UP000093482">
    <property type="component" value="Unassembled WGS sequence"/>
</dbReference>
<dbReference type="Pfam" id="PF04536">
    <property type="entry name" value="TPM_phosphatase"/>
    <property type="match status" value="1"/>
</dbReference>
<keyword evidence="2" id="KW-1133">Transmembrane helix</keyword>
<dbReference type="PANTHER" id="PTHR30373">
    <property type="entry name" value="UPF0603 PROTEIN YGCG"/>
    <property type="match status" value="1"/>
</dbReference>
<feature type="transmembrane region" description="Helical" evidence="2">
    <location>
        <begin position="181"/>
        <end position="199"/>
    </location>
</feature>
<evidence type="ECO:0000256" key="3">
    <source>
        <dbReference type="SAM" id="SignalP"/>
    </source>
</evidence>
<dbReference type="RefSeq" id="WP_066461385.1">
    <property type="nucleotide sequence ID" value="NZ_MATO01000005.1"/>
</dbReference>
<proteinExistence type="predicted"/>
<feature type="region of interest" description="Disordered" evidence="1">
    <location>
        <begin position="248"/>
        <end position="277"/>
    </location>
</feature>
<evidence type="ECO:0000259" key="4">
    <source>
        <dbReference type="Pfam" id="PF04536"/>
    </source>
</evidence>
<keyword evidence="2" id="KW-0472">Membrane</keyword>
<keyword evidence="2" id="KW-0812">Transmembrane</keyword>
<feature type="chain" id="PRO_5008649346" description="TPM domain-containing protein" evidence="3">
    <location>
        <begin position="21"/>
        <end position="277"/>
    </location>
</feature>
<accession>A0A1C0Z377</accession>
<evidence type="ECO:0000313" key="5">
    <source>
        <dbReference type="EMBL" id="OCS93750.1"/>
    </source>
</evidence>
<dbReference type="OrthoDB" id="9810918at2"/>
<feature type="signal peptide" evidence="3">
    <location>
        <begin position="1"/>
        <end position="20"/>
    </location>
</feature>
<gene>
    <name evidence="5" type="ORF">A6K76_04425</name>
</gene>
<protein>
    <recommendedName>
        <fullName evidence="4">TPM domain-containing protein</fullName>
    </recommendedName>
</protein>
<sequence>MKQMLLIVLLCLLSATTAAAAILERPTTAGFVFDYSNVIDEDVEAELNDFALALQQSGKLEIFFITVGTIGDYEPYEYGMEIFRTWGIGDPEKNNGILIYVTTDMPDEENTVRFATGAGAGINYPDGRTGELIDTYMMPSLEINDYTTAFAQVAEAIRQQEELAFDWENTEKFTPEDDTDYSVYFVFGVIALFFIYSWIKKLVRGIQGRYYARHLKKTGKDIRSPSYIKYEEERKAAAAAAIATSYDSNDYNDYSSSNDSYSGSGGDSDGGGSDRHF</sequence>
<comment type="caution">
    <text evidence="5">The sequence shown here is derived from an EMBL/GenBank/DDBJ whole genome shotgun (WGS) entry which is preliminary data.</text>
</comment>
<dbReference type="InterPro" id="IPR007621">
    <property type="entry name" value="TPM_dom"/>
</dbReference>
<dbReference type="Gene3D" id="3.10.310.50">
    <property type="match status" value="1"/>
</dbReference>
<feature type="compositionally biased region" description="Low complexity" evidence="1">
    <location>
        <begin position="248"/>
        <end position="262"/>
    </location>
</feature>
<evidence type="ECO:0000256" key="1">
    <source>
        <dbReference type="SAM" id="MobiDB-lite"/>
    </source>
</evidence>
<feature type="domain" description="TPM" evidence="4">
    <location>
        <begin position="32"/>
        <end position="159"/>
    </location>
</feature>